<protein>
    <submittedName>
        <fullName evidence="2">Uncharacterized protein</fullName>
    </submittedName>
</protein>
<feature type="region of interest" description="Disordered" evidence="1">
    <location>
        <begin position="605"/>
        <end position="645"/>
    </location>
</feature>
<feature type="compositionally biased region" description="Polar residues" evidence="1">
    <location>
        <begin position="557"/>
        <end position="580"/>
    </location>
</feature>
<proteinExistence type="predicted"/>
<name>A0AAE0ML16_9PEZI</name>
<dbReference type="AlphaFoldDB" id="A0AAE0ML16"/>
<evidence type="ECO:0000256" key="1">
    <source>
        <dbReference type="SAM" id="MobiDB-lite"/>
    </source>
</evidence>
<keyword evidence="3" id="KW-1185">Reference proteome</keyword>
<feature type="region of interest" description="Disordered" evidence="1">
    <location>
        <begin position="727"/>
        <end position="856"/>
    </location>
</feature>
<accession>A0AAE0ML16</accession>
<dbReference type="EMBL" id="JAUEPO010000001">
    <property type="protein sequence ID" value="KAK3336407.1"/>
    <property type="molecule type" value="Genomic_DNA"/>
</dbReference>
<dbReference type="Proteomes" id="UP001286456">
    <property type="component" value="Unassembled WGS sequence"/>
</dbReference>
<feature type="region of interest" description="Disordered" evidence="1">
    <location>
        <begin position="557"/>
        <end position="592"/>
    </location>
</feature>
<evidence type="ECO:0000313" key="3">
    <source>
        <dbReference type="Proteomes" id="UP001286456"/>
    </source>
</evidence>
<comment type="caution">
    <text evidence="2">The sequence shown here is derived from an EMBL/GenBank/DDBJ whole genome shotgun (WGS) entry which is preliminary data.</text>
</comment>
<organism evidence="2 3">
    <name type="scientific">Cercophora scortea</name>
    <dbReference type="NCBI Taxonomy" id="314031"/>
    <lineage>
        <taxon>Eukaryota</taxon>
        <taxon>Fungi</taxon>
        <taxon>Dikarya</taxon>
        <taxon>Ascomycota</taxon>
        <taxon>Pezizomycotina</taxon>
        <taxon>Sordariomycetes</taxon>
        <taxon>Sordariomycetidae</taxon>
        <taxon>Sordariales</taxon>
        <taxon>Lasiosphaeriaceae</taxon>
        <taxon>Cercophora</taxon>
    </lineage>
</organism>
<feature type="compositionally biased region" description="Basic and acidic residues" evidence="1">
    <location>
        <begin position="832"/>
        <end position="853"/>
    </location>
</feature>
<evidence type="ECO:0000313" key="2">
    <source>
        <dbReference type="EMBL" id="KAK3336407.1"/>
    </source>
</evidence>
<sequence length="863" mass="95988">MPIKCSDSERGGAKTEPEKIRAGATEAALVVHCPPDFYVNAEILGVCALSEENASKSKYGWVLDDFLKWKTLFYGFGDQPQQTWLSTLDISEVLKRSDMDQTAVHEVVGEKHDQVTKITGWSCGFELKRYISESAQKANERESGLVIMFFAPVTPELDICLDLDGVNKSYMTMDNIREIVRDSVKHSELPLMVMTPSPFTGGWMCNPALFGHPISPSPKQTMDLIARSCGAAFANEFMELCTKRSNPFLTDKERSVLPYEDPMPIQPTESQLTFLHRLQEEIYQVMAHRFYPLSKIHEFDFNPHSESWLTYRPRRNLSIIDYWARKWKSNKAEGDEIQEITLPDRFEFLGPTLGGCRETQIFHLKYLATIELQTCPGDWHRPASNFTKQLLSSFIMDTNPTEKDVKHVYACIEYRASSMMLAQILAKGLELPSLKNPGCRFWKDAETDQQSYRKFQVAFSDVLNLFDQMSAPPGEKRHDFKSVRFWRPARWLSAAIALKFENGSDDDIKRFIAAEVKPFVLEIRQRQLAMIAKDGFLERLNLDWLDSIGVSTESGSGILSPASSHQSSLDLTEAGPSSHNVPGESCKQPPENLVGGFVAKPFDFRPSKPIPIKNPTKRVMDTSSEETTDDSSEEKTNEPHDDTTYMPFEMEMDEPTEKPIEMLIESKEVDNSSSAQTSLDPISTLVNPGVSTASLDAAEIAQLLMSASPGERVRLLEMLLEAAKEEEAAKKSTTAEADTTQATSTPSDEAGHNVSAEFTGDSKVTPTGTPAVEESLESTTGESFAVVPETSAEHERLGYDDANVSADNPAVALNPTPPSSPSNAGLAGSSRTGDDGTEGKSETLTEPESRLFEGEDFWAMVGW</sequence>
<feature type="compositionally biased region" description="Basic and acidic residues" evidence="1">
    <location>
        <begin position="633"/>
        <end position="643"/>
    </location>
</feature>
<reference evidence="2" key="2">
    <citation type="submission" date="2023-06" db="EMBL/GenBank/DDBJ databases">
        <authorList>
            <consortium name="Lawrence Berkeley National Laboratory"/>
            <person name="Haridas S."/>
            <person name="Hensen N."/>
            <person name="Bonometti L."/>
            <person name="Westerberg I."/>
            <person name="Brannstrom I.O."/>
            <person name="Guillou S."/>
            <person name="Cros-Aarteil S."/>
            <person name="Calhoun S."/>
            <person name="Kuo A."/>
            <person name="Mondo S."/>
            <person name="Pangilinan J."/>
            <person name="Riley R."/>
            <person name="Labutti K."/>
            <person name="Andreopoulos B."/>
            <person name="Lipzen A."/>
            <person name="Chen C."/>
            <person name="Yanf M."/>
            <person name="Daum C."/>
            <person name="Ng V."/>
            <person name="Clum A."/>
            <person name="Steindorff A."/>
            <person name="Ohm R."/>
            <person name="Martin F."/>
            <person name="Silar P."/>
            <person name="Natvig D."/>
            <person name="Lalanne C."/>
            <person name="Gautier V."/>
            <person name="Ament-Velasquez S.L."/>
            <person name="Kruys A."/>
            <person name="Hutchinson M.I."/>
            <person name="Powell A.J."/>
            <person name="Barry K."/>
            <person name="Miller A.N."/>
            <person name="Grigoriev I.V."/>
            <person name="Debuchy R."/>
            <person name="Gladieux P."/>
            <person name="Thoren M.H."/>
            <person name="Johannesson H."/>
        </authorList>
    </citation>
    <scope>NUCLEOTIDE SEQUENCE</scope>
    <source>
        <strain evidence="2">SMH4131-1</strain>
    </source>
</reference>
<feature type="compositionally biased region" description="Acidic residues" evidence="1">
    <location>
        <begin position="623"/>
        <end position="632"/>
    </location>
</feature>
<gene>
    <name evidence="2" type="ORF">B0T19DRAFT_471494</name>
</gene>
<feature type="compositionally biased region" description="Low complexity" evidence="1">
    <location>
        <begin position="731"/>
        <end position="740"/>
    </location>
</feature>
<reference evidence="2" key="1">
    <citation type="journal article" date="2023" name="Mol. Phylogenet. Evol.">
        <title>Genome-scale phylogeny and comparative genomics of the fungal order Sordariales.</title>
        <authorList>
            <person name="Hensen N."/>
            <person name="Bonometti L."/>
            <person name="Westerberg I."/>
            <person name="Brannstrom I.O."/>
            <person name="Guillou S."/>
            <person name="Cros-Aarteil S."/>
            <person name="Calhoun S."/>
            <person name="Haridas S."/>
            <person name="Kuo A."/>
            <person name="Mondo S."/>
            <person name="Pangilinan J."/>
            <person name="Riley R."/>
            <person name="LaButti K."/>
            <person name="Andreopoulos B."/>
            <person name="Lipzen A."/>
            <person name="Chen C."/>
            <person name="Yan M."/>
            <person name="Daum C."/>
            <person name="Ng V."/>
            <person name="Clum A."/>
            <person name="Steindorff A."/>
            <person name="Ohm R.A."/>
            <person name="Martin F."/>
            <person name="Silar P."/>
            <person name="Natvig D.O."/>
            <person name="Lalanne C."/>
            <person name="Gautier V."/>
            <person name="Ament-Velasquez S.L."/>
            <person name="Kruys A."/>
            <person name="Hutchinson M.I."/>
            <person name="Powell A.J."/>
            <person name="Barry K."/>
            <person name="Miller A.N."/>
            <person name="Grigoriev I.V."/>
            <person name="Debuchy R."/>
            <person name="Gladieux P."/>
            <person name="Hiltunen Thoren M."/>
            <person name="Johannesson H."/>
        </authorList>
    </citation>
    <scope>NUCLEOTIDE SEQUENCE</scope>
    <source>
        <strain evidence="2">SMH4131-1</strain>
    </source>
</reference>